<comment type="function">
    <text evidence="6">Specifically methylates the N7 position of guanine in position 527 of 16S rRNA.</text>
</comment>
<name>A0A1M5AXY1_9BURK</name>
<comment type="subcellular location">
    <subcellularLocation>
        <location evidence="6">Cytoplasm</location>
    </subcellularLocation>
</comment>
<dbReference type="Proteomes" id="UP000184327">
    <property type="component" value="Unassembled WGS sequence"/>
</dbReference>
<evidence type="ECO:0000256" key="3">
    <source>
        <dbReference type="ARBA" id="ARBA00022603"/>
    </source>
</evidence>
<dbReference type="HAMAP" id="MF_00074">
    <property type="entry name" value="16SrRNA_methyltr_G"/>
    <property type="match status" value="1"/>
</dbReference>
<comment type="caution">
    <text evidence="6">Lacks conserved residue(s) required for the propagation of feature annotation.</text>
</comment>
<keyword evidence="4 6" id="KW-0808">Transferase</keyword>
<protein>
    <recommendedName>
        <fullName evidence="6">Ribosomal RNA small subunit methyltransferase G</fullName>
        <ecNumber evidence="6">2.1.1.170</ecNumber>
    </recommendedName>
    <alternativeName>
        <fullName evidence="6">16S rRNA 7-methylguanosine methyltransferase</fullName>
        <shortName evidence="6">16S rRNA m7G methyltransferase</shortName>
    </alternativeName>
</protein>
<feature type="binding site" evidence="6">
    <location>
        <position position="146"/>
    </location>
    <ligand>
        <name>S-adenosyl-L-methionine</name>
        <dbReference type="ChEBI" id="CHEBI:59789"/>
    </ligand>
</feature>
<feature type="binding site" evidence="6">
    <location>
        <begin position="133"/>
        <end position="134"/>
    </location>
    <ligand>
        <name>S-adenosyl-L-methionine</name>
        <dbReference type="ChEBI" id="CHEBI:59789"/>
    </ligand>
</feature>
<dbReference type="RefSeq" id="WP_073356335.1">
    <property type="nucleotide sequence ID" value="NZ_FQUZ01000019.1"/>
</dbReference>
<evidence type="ECO:0000256" key="1">
    <source>
        <dbReference type="ARBA" id="ARBA00022490"/>
    </source>
</evidence>
<evidence type="ECO:0000313" key="8">
    <source>
        <dbReference type="Proteomes" id="UP000184327"/>
    </source>
</evidence>
<evidence type="ECO:0000256" key="5">
    <source>
        <dbReference type="ARBA" id="ARBA00022691"/>
    </source>
</evidence>
<keyword evidence="3 6" id="KW-0489">Methyltransferase</keyword>
<dbReference type="SUPFAM" id="SSF53335">
    <property type="entry name" value="S-adenosyl-L-methionine-dependent methyltransferases"/>
    <property type="match status" value="1"/>
</dbReference>
<evidence type="ECO:0000313" key="7">
    <source>
        <dbReference type="EMBL" id="SHF35063.1"/>
    </source>
</evidence>
<dbReference type="PIRSF" id="PIRSF003078">
    <property type="entry name" value="GidB"/>
    <property type="match status" value="1"/>
</dbReference>
<gene>
    <name evidence="6" type="primary">rsmG</name>
    <name evidence="7" type="ORF">SAMN02745117_01773</name>
</gene>
<dbReference type="GO" id="GO:0005829">
    <property type="term" value="C:cytosol"/>
    <property type="evidence" value="ECO:0007669"/>
    <property type="project" value="TreeGrafter"/>
</dbReference>
<feature type="binding site" evidence="6">
    <location>
        <position position="82"/>
    </location>
    <ligand>
        <name>S-adenosyl-L-methionine</name>
        <dbReference type="ChEBI" id="CHEBI:59789"/>
    </ligand>
</feature>
<comment type="similarity">
    <text evidence="6">Belongs to the methyltransferase superfamily. RNA methyltransferase RsmG family.</text>
</comment>
<dbReference type="PANTHER" id="PTHR31760:SF0">
    <property type="entry name" value="S-ADENOSYL-L-METHIONINE-DEPENDENT METHYLTRANSFERASES SUPERFAMILY PROTEIN"/>
    <property type="match status" value="1"/>
</dbReference>
<organism evidence="7 8">
    <name type="scientific">Lampropedia hyalina DSM 16112</name>
    <dbReference type="NCBI Taxonomy" id="1122156"/>
    <lineage>
        <taxon>Bacteria</taxon>
        <taxon>Pseudomonadati</taxon>
        <taxon>Pseudomonadota</taxon>
        <taxon>Betaproteobacteria</taxon>
        <taxon>Burkholderiales</taxon>
        <taxon>Comamonadaceae</taxon>
        <taxon>Lampropedia</taxon>
    </lineage>
</organism>
<keyword evidence="2 6" id="KW-0698">rRNA processing</keyword>
<feature type="binding site" evidence="6">
    <location>
        <position position="87"/>
    </location>
    <ligand>
        <name>S-adenosyl-L-methionine</name>
        <dbReference type="ChEBI" id="CHEBI:59789"/>
    </ligand>
</feature>
<dbReference type="AlphaFoldDB" id="A0A1M5AXY1"/>
<proteinExistence type="inferred from homology"/>
<accession>A0A1M5AXY1</accession>
<dbReference type="STRING" id="1122156.SAMN02745117_01773"/>
<dbReference type="EMBL" id="FQUZ01000019">
    <property type="protein sequence ID" value="SHF35063.1"/>
    <property type="molecule type" value="Genomic_DNA"/>
</dbReference>
<dbReference type="NCBIfam" id="TIGR00138">
    <property type="entry name" value="rsmG_gidB"/>
    <property type="match status" value="1"/>
</dbReference>
<dbReference type="CDD" id="cd02440">
    <property type="entry name" value="AdoMet_MTases"/>
    <property type="match status" value="1"/>
</dbReference>
<dbReference type="InterPro" id="IPR029063">
    <property type="entry name" value="SAM-dependent_MTases_sf"/>
</dbReference>
<evidence type="ECO:0000256" key="4">
    <source>
        <dbReference type="ARBA" id="ARBA00022679"/>
    </source>
</evidence>
<reference evidence="7 8" key="1">
    <citation type="submission" date="2016-11" db="EMBL/GenBank/DDBJ databases">
        <authorList>
            <person name="Jaros S."/>
            <person name="Januszkiewicz K."/>
            <person name="Wedrychowicz H."/>
        </authorList>
    </citation>
    <scope>NUCLEOTIDE SEQUENCE [LARGE SCALE GENOMIC DNA]</scope>
    <source>
        <strain evidence="7 8">DSM 16112</strain>
    </source>
</reference>
<dbReference type="PANTHER" id="PTHR31760">
    <property type="entry name" value="S-ADENOSYL-L-METHIONINE-DEPENDENT METHYLTRANSFERASES SUPERFAMILY PROTEIN"/>
    <property type="match status" value="1"/>
</dbReference>
<evidence type="ECO:0000256" key="6">
    <source>
        <dbReference type="HAMAP-Rule" id="MF_00074"/>
    </source>
</evidence>
<dbReference type="Pfam" id="PF02527">
    <property type="entry name" value="GidB"/>
    <property type="match status" value="1"/>
</dbReference>
<dbReference type="OrthoDB" id="9808773at2"/>
<dbReference type="EC" id="2.1.1.170" evidence="6"/>
<sequence length="215" mass="23419">MNLEQALPLALQDIGLALDASQQAQLLHYLQLLQKWNKVYNLTAVRHPDDMFHLHLLDCLAAMPLFAEAIGQRQATRILDVGAGGGLPGVVLAICFPQVQVHCVDAVAKKMAFVQQVAASLPLPNLKAIHARVEHLPGQYDIVTSRAFASLPDFVSWTGSALAPQGLWLAMKGKHPQAEIDELPAHVRMFHVKHLQVPGLDAERCLVYLAPEGAG</sequence>
<dbReference type="InterPro" id="IPR003682">
    <property type="entry name" value="rRNA_ssu_MeTfrase_G"/>
</dbReference>
<keyword evidence="5 6" id="KW-0949">S-adenosyl-L-methionine</keyword>
<evidence type="ECO:0000256" key="2">
    <source>
        <dbReference type="ARBA" id="ARBA00022552"/>
    </source>
</evidence>
<dbReference type="Gene3D" id="3.40.50.150">
    <property type="entry name" value="Vaccinia Virus protein VP39"/>
    <property type="match status" value="1"/>
</dbReference>
<dbReference type="GO" id="GO:0070043">
    <property type="term" value="F:rRNA (guanine-N7-)-methyltransferase activity"/>
    <property type="evidence" value="ECO:0007669"/>
    <property type="project" value="UniProtKB-UniRule"/>
</dbReference>
<comment type="catalytic activity">
    <reaction evidence="6">
        <text>guanosine(527) in 16S rRNA + S-adenosyl-L-methionine = N(7)-methylguanosine(527) in 16S rRNA + S-adenosyl-L-homocysteine</text>
        <dbReference type="Rhea" id="RHEA:42732"/>
        <dbReference type="Rhea" id="RHEA-COMP:10209"/>
        <dbReference type="Rhea" id="RHEA-COMP:10210"/>
        <dbReference type="ChEBI" id="CHEBI:57856"/>
        <dbReference type="ChEBI" id="CHEBI:59789"/>
        <dbReference type="ChEBI" id="CHEBI:74269"/>
        <dbReference type="ChEBI" id="CHEBI:74480"/>
        <dbReference type="EC" id="2.1.1.170"/>
    </reaction>
</comment>
<keyword evidence="1 6" id="KW-0963">Cytoplasm</keyword>
<keyword evidence="8" id="KW-1185">Reference proteome</keyword>